<proteinExistence type="predicted"/>
<accession>A0AAW0AR46</accession>
<comment type="caution">
    <text evidence="2">The sequence shown here is derived from an EMBL/GenBank/DDBJ whole genome shotgun (WGS) entry which is preliminary data.</text>
</comment>
<protein>
    <submittedName>
        <fullName evidence="2">Uncharacterized protein</fullName>
    </submittedName>
</protein>
<keyword evidence="3" id="KW-1185">Reference proteome</keyword>
<evidence type="ECO:0000256" key="1">
    <source>
        <dbReference type="SAM" id="MobiDB-lite"/>
    </source>
</evidence>
<dbReference type="EMBL" id="JAWWNJ010000054">
    <property type="protein sequence ID" value="KAK7015457.1"/>
    <property type="molecule type" value="Genomic_DNA"/>
</dbReference>
<feature type="region of interest" description="Disordered" evidence="1">
    <location>
        <begin position="76"/>
        <end position="100"/>
    </location>
</feature>
<name>A0AAW0AR46_9AGAR</name>
<sequence length="160" mass="17069">MTPFQTASERLGAFCAVVIIARIKSGNLVLPGERVYNISEEEAPPPPYEGREILPPYVEVAAPQTQDICSSLGISTEPAQQRSREAGERISPPMAAPASCVPPTITVSSSPTHETALRTPWAVSLGIVGNVRNVTSHSHESGAYDAGRIVQSIQIEVTNH</sequence>
<reference evidence="2 3" key="1">
    <citation type="journal article" date="2024" name="J Genomics">
        <title>Draft genome sequencing and assembly of Favolaschia claudopus CIRM-BRFM 2984 isolated from oak limbs.</title>
        <authorList>
            <person name="Navarro D."/>
            <person name="Drula E."/>
            <person name="Chaduli D."/>
            <person name="Cazenave R."/>
            <person name="Ahrendt S."/>
            <person name="Wang J."/>
            <person name="Lipzen A."/>
            <person name="Daum C."/>
            <person name="Barry K."/>
            <person name="Grigoriev I.V."/>
            <person name="Favel A."/>
            <person name="Rosso M.N."/>
            <person name="Martin F."/>
        </authorList>
    </citation>
    <scope>NUCLEOTIDE SEQUENCE [LARGE SCALE GENOMIC DNA]</scope>
    <source>
        <strain evidence="2 3">CIRM-BRFM 2984</strain>
    </source>
</reference>
<organism evidence="2 3">
    <name type="scientific">Favolaschia claudopus</name>
    <dbReference type="NCBI Taxonomy" id="2862362"/>
    <lineage>
        <taxon>Eukaryota</taxon>
        <taxon>Fungi</taxon>
        <taxon>Dikarya</taxon>
        <taxon>Basidiomycota</taxon>
        <taxon>Agaricomycotina</taxon>
        <taxon>Agaricomycetes</taxon>
        <taxon>Agaricomycetidae</taxon>
        <taxon>Agaricales</taxon>
        <taxon>Marasmiineae</taxon>
        <taxon>Mycenaceae</taxon>
        <taxon>Favolaschia</taxon>
    </lineage>
</organism>
<dbReference type="Proteomes" id="UP001362999">
    <property type="component" value="Unassembled WGS sequence"/>
</dbReference>
<dbReference type="AlphaFoldDB" id="A0AAW0AR46"/>
<evidence type="ECO:0000313" key="2">
    <source>
        <dbReference type="EMBL" id="KAK7015457.1"/>
    </source>
</evidence>
<evidence type="ECO:0000313" key="3">
    <source>
        <dbReference type="Proteomes" id="UP001362999"/>
    </source>
</evidence>
<gene>
    <name evidence="2" type="ORF">R3P38DRAFT_2786930</name>
</gene>